<dbReference type="GO" id="GO:0005975">
    <property type="term" value="P:carbohydrate metabolic process"/>
    <property type="evidence" value="ECO:0007669"/>
    <property type="project" value="InterPro"/>
</dbReference>
<evidence type="ECO:0000256" key="4">
    <source>
        <dbReference type="ARBA" id="ARBA00022801"/>
    </source>
</evidence>
<dbReference type="RefSeq" id="WP_096495141.1">
    <property type="nucleotide sequence ID" value="NZ_CP023445.1"/>
</dbReference>
<dbReference type="GO" id="GO:0009254">
    <property type="term" value="P:peptidoglycan turnover"/>
    <property type="evidence" value="ECO:0007669"/>
    <property type="project" value="TreeGrafter"/>
</dbReference>
<proteinExistence type="inferred from homology"/>
<evidence type="ECO:0000256" key="1">
    <source>
        <dbReference type="ARBA" id="ARBA00001231"/>
    </source>
</evidence>
<reference evidence="8" key="1">
    <citation type="submission" date="2017-09" db="EMBL/GenBank/DDBJ databases">
        <title>Complete Genome Sequence of ansamitocin-producing Bacterium Actinosynnema pretiosum X47.</title>
        <authorList>
            <person name="Cao G."/>
            <person name="Zong G."/>
            <person name="Zhong C."/>
            <person name="Fu J."/>
        </authorList>
    </citation>
    <scope>NUCLEOTIDE SEQUENCE [LARGE SCALE GENOMIC DNA]</scope>
    <source>
        <strain evidence="8">X47</strain>
    </source>
</reference>
<dbReference type="InterPro" id="IPR036962">
    <property type="entry name" value="Glyco_hydro_3_N_sf"/>
</dbReference>
<dbReference type="Proteomes" id="UP000218505">
    <property type="component" value="Chromosome"/>
</dbReference>
<organism evidence="8 9">
    <name type="scientific">Actinosynnema pretiosum</name>
    <dbReference type="NCBI Taxonomy" id="42197"/>
    <lineage>
        <taxon>Bacteria</taxon>
        <taxon>Bacillati</taxon>
        <taxon>Actinomycetota</taxon>
        <taxon>Actinomycetes</taxon>
        <taxon>Pseudonocardiales</taxon>
        <taxon>Pseudonocardiaceae</taxon>
        <taxon>Actinosynnema</taxon>
    </lineage>
</organism>
<dbReference type="InterPro" id="IPR019800">
    <property type="entry name" value="Glyco_hydro_3_AS"/>
</dbReference>
<feature type="domain" description="Glycoside hydrolase family 3 N-terminal" evidence="7">
    <location>
        <begin position="90"/>
        <end position="399"/>
    </location>
</feature>
<dbReference type="Gene3D" id="3.20.20.300">
    <property type="entry name" value="Glycoside hydrolase, family 3, N-terminal domain"/>
    <property type="match status" value="1"/>
</dbReference>
<dbReference type="PANTHER" id="PTHR30480:SF13">
    <property type="entry name" value="BETA-HEXOSAMINIDASE"/>
    <property type="match status" value="1"/>
</dbReference>
<dbReference type="EMBL" id="CP023445">
    <property type="protein sequence ID" value="ATE55306.1"/>
    <property type="molecule type" value="Genomic_DNA"/>
</dbReference>
<sequence length="404" mass="41176">MEQHGRDPRRSPARRGASAAKLGSVALGAVLAASVLTGVALNRDSTVTGAAVPEGGTAETGGTTTTTTTSTPPPDPCAPVLAGLTPRAGLAQLLQVGVNPRGPQDALSIVGSEQVGGIFVGGDDVGLLSGDALAAVHAASALPLTVSVDDEGGRVQRIDALDGDIPSARTMTSTLSTEQVRELARERGAAMRARGVNTDLAPVLDLTAQAANTVIGDRSFSADPATAVSYAEAFAEGLRQAGVVPVVKHFPGHGNTSGDSHLGSVTAPPLAQLRAHDLAPYRELARFGEDVQVMVGHIAVPDLTGGLPASLSPAAYELLRGEFAFDGLVMTDDLGAMRAVTDLADLPDAVLRALVAGADVALWSSGGRVGEVLDRLQAAVASGELSAERVDRSLRRVLKSKHLC</sequence>
<evidence type="ECO:0000313" key="8">
    <source>
        <dbReference type="EMBL" id="ATE55306.1"/>
    </source>
</evidence>
<dbReference type="InterPro" id="IPR017853">
    <property type="entry name" value="GH"/>
</dbReference>
<keyword evidence="9" id="KW-1185">Reference proteome</keyword>
<evidence type="ECO:0000256" key="5">
    <source>
        <dbReference type="ARBA" id="ARBA00023295"/>
    </source>
</evidence>
<dbReference type="GO" id="GO:0004563">
    <property type="term" value="F:beta-N-acetylhexosaminidase activity"/>
    <property type="evidence" value="ECO:0007669"/>
    <property type="project" value="UniProtKB-EC"/>
</dbReference>
<feature type="compositionally biased region" description="Low complexity" evidence="6">
    <location>
        <begin position="49"/>
        <end position="70"/>
    </location>
</feature>
<dbReference type="KEGG" id="apre:CNX65_20135"/>
<dbReference type="PROSITE" id="PS00775">
    <property type="entry name" value="GLYCOSYL_HYDROL_F3"/>
    <property type="match status" value="1"/>
</dbReference>
<feature type="region of interest" description="Disordered" evidence="6">
    <location>
        <begin position="49"/>
        <end position="75"/>
    </location>
</feature>
<evidence type="ECO:0000259" key="7">
    <source>
        <dbReference type="Pfam" id="PF00933"/>
    </source>
</evidence>
<evidence type="ECO:0000256" key="3">
    <source>
        <dbReference type="ARBA" id="ARBA00012663"/>
    </source>
</evidence>
<dbReference type="InterPro" id="IPR001764">
    <property type="entry name" value="Glyco_hydro_3_N"/>
</dbReference>
<gene>
    <name evidence="8" type="ORF">CNX65_20135</name>
</gene>
<keyword evidence="5" id="KW-0326">Glycosidase</keyword>
<dbReference type="PANTHER" id="PTHR30480">
    <property type="entry name" value="BETA-HEXOSAMINIDASE-RELATED"/>
    <property type="match status" value="1"/>
</dbReference>
<dbReference type="EC" id="3.2.1.52" evidence="3"/>
<evidence type="ECO:0000313" key="9">
    <source>
        <dbReference type="Proteomes" id="UP000218505"/>
    </source>
</evidence>
<keyword evidence="4" id="KW-0378">Hydrolase</keyword>
<evidence type="ECO:0000256" key="6">
    <source>
        <dbReference type="SAM" id="MobiDB-lite"/>
    </source>
</evidence>
<dbReference type="Pfam" id="PF00933">
    <property type="entry name" value="Glyco_hydro_3"/>
    <property type="match status" value="1"/>
</dbReference>
<dbReference type="AlphaFoldDB" id="A0A290Z8I3"/>
<accession>A0A290Z8I3</accession>
<comment type="similarity">
    <text evidence="2">Belongs to the glycosyl hydrolase 3 family.</text>
</comment>
<protein>
    <recommendedName>
        <fullName evidence="3">beta-N-acetylhexosaminidase</fullName>
        <ecNumber evidence="3">3.2.1.52</ecNumber>
    </recommendedName>
</protein>
<name>A0A290Z8I3_9PSEU</name>
<dbReference type="SUPFAM" id="SSF51445">
    <property type="entry name" value="(Trans)glycosidases"/>
    <property type="match status" value="1"/>
</dbReference>
<dbReference type="InterPro" id="IPR050226">
    <property type="entry name" value="NagZ_Beta-hexosaminidase"/>
</dbReference>
<comment type="catalytic activity">
    <reaction evidence="1">
        <text>Hydrolysis of terminal non-reducing N-acetyl-D-hexosamine residues in N-acetyl-beta-D-hexosaminides.</text>
        <dbReference type="EC" id="3.2.1.52"/>
    </reaction>
</comment>
<evidence type="ECO:0000256" key="2">
    <source>
        <dbReference type="ARBA" id="ARBA00005336"/>
    </source>
</evidence>